<evidence type="ECO:0000256" key="1">
    <source>
        <dbReference type="SAM" id="MobiDB-lite"/>
    </source>
</evidence>
<reference evidence="2 4" key="1">
    <citation type="journal article" date="2019" name="Sci. Rep.">
        <title>Orb-weaving spider Araneus ventricosus genome elucidates the spidroin gene catalogue.</title>
        <authorList>
            <person name="Kono N."/>
            <person name="Nakamura H."/>
            <person name="Ohtoshi R."/>
            <person name="Moran D.A.P."/>
            <person name="Shinohara A."/>
            <person name="Yoshida Y."/>
            <person name="Fujiwara M."/>
            <person name="Mori M."/>
            <person name="Tomita M."/>
            <person name="Arakawa K."/>
        </authorList>
    </citation>
    <scope>NUCLEOTIDE SEQUENCE [LARGE SCALE GENOMIC DNA]</scope>
</reference>
<dbReference type="AlphaFoldDB" id="A0A4Y2XCC8"/>
<proteinExistence type="predicted"/>
<feature type="non-terminal residue" evidence="2">
    <location>
        <position position="56"/>
    </location>
</feature>
<name>A0A4Y2XCC8_ARAVE</name>
<gene>
    <name evidence="3" type="ORF">AVEN_172416_1</name>
    <name evidence="2" type="ORF">AVEN_225509_1</name>
</gene>
<dbReference type="EMBL" id="BGPR01074436">
    <property type="protein sequence ID" value="GBO46638.1"/>
    <property type="molecule type" value="Genomic_DNA"/>
</dbReference>
<evidence type="ECO:0000313" key="3">
    <source>
        <dbReference type="EMBL" id="GBO46638.1"/>
    </source>
</evidence>
<evidence type="ECO:0000313" key="4">
    <source>
        <dbReference type="Proteomes" id="UP000499080"/>
    </source>
</evidence>
<feature type="region of interest" description="Disordered" evidence="1">
    <location>
        <begin position="1"/>
        <end position="28"/>
    </location>
</feature>
<organism evidence="2 4">
    <name type="scientific">Araneus ventricosus</name>
    <name type="common">Orbweaver spider</name>
    <name type="synonym">Epeira ventricosa</name>
    <dbReference type="NCBI Taxonomy" id="182803"/>
    <lineage>
        <taxon>Eukaryota</taxon>
        <taxon>Metazoa</taxon>
        <taxon>Ecdysozoa</taxon>
        <taxon>Arthropoda</taxon>
        <taxon>Chelicerata</taxon>
        <taxon>Arachnida</taxon>
        <taxon>Araneae</taxon>
        <taxon>Araneomorphae</taxon>
        <taxon>Entelegynae</taxon>
        <taxon>Araneoidea</taxon>
        <taxon>Araneidae</taxon>
        <taxon>Araneus</taxon>
    </lineage>
</organism>
<evidence type="ECO:0000313" key="2">
    <source>
        <dbReference type="EMBL" id="GBO46634.1"/>
    </source>
</evidence>
<protein>
    <submittedName>
        <fullName evidence="2">Uncharacterized protein</fullName>
    </submittedName>
</protein>
<keyword evidence="4" id="KW-1185">Reference proteome</keyword>
<dbReference type="Proteomes" id="UP000499080">
    <property type="component" value="Unassembled WGS sequence"/>
</dbReference>
<comment type="caution">
    <text evidence="2">The sequence shown here is derived from an EMBL/GenBank/DDBJ whole genome shotgun (WGS) entry which is preliminary data.</text>
</comment>
<dbReference type="EMBL" id="BGPR01074429">
    <property type="protein sequence ID" value="GBO46634.1"/>
    <property type="molecule type" value="Genomic_DNA"/>
</dbReference>
<accession>A0A4Y2XCC8</accession>
<sequence length="56" mass="6449">MKSAFRKGIPSQKRPRADGRKGPTLRGSLMECHSSDVRSLREWHRRATAVWVSRSQ</sequence>